<evidence type="ECO:0000256" key="5">
    <source>
        <dbReference type="ARBA" id="ARBA00023157"/>
    </source>
</evidence>
<dbReference type="GO" id="GO:0005576">
    <property type="term" value="C:extracellular region"/>
    <property type="evidence" value="ECO:0007669"/>
    <property type="project" value="UniProtKB-SubCell"/>
</dbReference>
<dbReference type="SUPFAM" id="SSF48726">
    <property type="entry name" value="Immunoglobulin"/>
    <property type="match status" value="2"/>
</dbReference>
<evidence type="ECO:0000256" key="6">
    <source>
        <dbReference type="ARBA" id="ARBA00023319"/>
    </source>
</evidence>
<feature type="domain" description="Ig-like" evidence="8">
    <location>
        <begin position="50"/>
        <end position="146"/>
    </location>
</feature>
<dbReference type="InterPro" id="IPR036179">
    <property type="entry name" value="Ig-like_dom_sf"/>
</dbReference>
<keyword evidence="4" id="KW-0677">Repeat</keyword>
<keyword evidence="3 7" id="KW-0732">Signal</keyword>
<evidence type="ECO:0000256" key="4">
    <source>
        <dbReference type="ARBA" id="ARBA00022737"/>
    </source>
</evidence>
<proteinExistence type="evidence at transcript level"/>
<dbReference type="PANTHER" id="PTHR45080">
    <property type="entry name" value="CONTACTIN 5"/>
    <property type="match status" value="1"/>
</dbReference>
<dbReference type="AlphaFoldDB" id="U5EZP6"/>
<protein>
    <submittedName>
        <fullName evidence="9">Putative neural/ectodermal development factor imp-l2</fullName>
    </submittedName>
</protein>
<dbReference type="InterPro" id="IPR003598">
    <property type="entry name" value="Ig_sub2"/>
</dbReference>
<accession>U5EZP6</accession>
<feature type="domain" description="Ig-like" evidence="8">
    <location>
        <begin position="199"/>
        <end position="269"/>
    </location>
</feature>
<dbReference type="Gene3D" id="2.60.40.10">
    <property type="entry name" value="Immunoglobulins"/>
    <property type="match status" value="2"/>
</dbReference>
<dbReference type="PANTHER" id="PTHR45080:SF8">
    <property type="entry name" value="IG-LIKE DOMAIN-CONTAINING PROTEIN"/>
    <property type="match status" value="1"/>
</dbReference>
<evidence type="ECO:0000256" key="1">
    <source>
        <dbReference type="ARBA" id="ARBA00004613"/>
    </source>
</evidence>
<reference evidence="9" key="1">
    <citation type="journal article" date="2014" name="Insect Biochem. Mol. Biol.">
        <title>An insight into the sialome of the frog biting fly, Corethrella appendiculata.</title>
        <authorList>
            <person name="Ribeiro J.M.C."/>
            <person name="Chagas A.C."/>
            <person name="Pham V.M."/>
            <person name="Lounibos L.P."/>
            <person name="Calvo E."/>
        </authorList>
    </citation>
    <scope>NUCLEOTIDE SEQUENCE</scope>
    <source>
        <tissue evidence="9">Salivary glands</tissue>
    </source>
</reference>
<keyword evidence="6" id="KW-0393">Immunoglobulin domain</keyword>
<dbReference type="Pfam" id="PF13927">
    <property type="entry name" value="Ig_3"/>
    <property type="match status" value="2"/>
</dbReference>
<keyword evidence="2" id="KW-0964">Secreted</keyword>
<sequence>MNLLLFLSIAILATLNSAHLCLGRSIPEQDNSLTSSSNSNSNSKYRREWIKISKAPPVTVKQSRGQTVELNCEVIGSPTPIVQWVHGSGQMIDWDDFVTNIVSEVSPNAFTRVHSRLVLDHSSHASERSYTCIGRAGGQTTYATTTVIQDENPSSASSSSSMTTKNLSDLLLNNHNNFYNGLKKARITLFYESMFDVIGSTVILPCKTYGRPLPEVYWLDEEGNVINDNVREPRYKTLPTGELIITNLNWSDMGAYTCVAKNAISKDVASTFLYPLKPN</sequence>
<evidence type="ECO:0000256" key="2">
    <source>
        <dbReference type="ARBA" id="ARBA00022525"/>
    </source>
</evidence>
<dbReference type="InterPro" id="IPR007110">
    <property type="entry name" value="Ig-like_dom"/>
</dbReference>
<dbReference type="GO" id="GO:0007156">
    <property type="term" value="P:homophilic cell adhesion via plasma membrane adhesion molecules"/>
    <property type="evidence" value="ECO:0007669"/>
    <property type="project" value="TreeGrafter"/>
</dbReference>
<dbReference type="InterPro" id="IPR003599">
    <property type="entry name" value="Ig_sub"/>
</dbReference>
<feature type="signal peptide" evidence="7">
    <location>
        <begin position="1"/>
        <end position="18"/>
    </location>
</feature>
<dbReference type="InterPro" id="IPR050958">
    <property type="entry name" value="Cell_Adh-Cytoskel_Orgn"/>
</dbReference>
<evidence type="ECO:0000259" key="8">
    <source>
        <dbReference type="PROSITE" id="PS50835"/>
    </source>
</evidence>
<dbReference type="FunFam" id="2.60.40.10:FF:001749">
    <property type="entry name" value="Neural/ectodermal development factor IMP-L2"/>
    <property type="match status" value="1"/>
</dbReference>
<dbReference type="EMBL" id="GANO01000401">
    <property type="protein sequence ID" value="JAB59470.1"/>
    <property type="molecule type" value="mRNA"/>
</dbReference>
<comment type="subcellular location">
    <subcellularLocation>
        <location evidence="1">Secreted</location>
    </subcellularLocation>
</comment>
<organism evidence="9">
    <name type="scientific">Corethrella appendiculata</name>
    <dbReference type="NCBI Taxonomy" id="1370023"/>
    <lineage>
        <taxon>Eukaryota</taxon>
        <taxon>Metazoa</taxon>
        <taxon>Ecdysozoa</taxon>
        <taxon>Arthropoda</taxon>
        <taxon>Hexapoda</taxon>
        <taxon>Insecta</taxon>
        <taxon>Pterygota</taxon>
        <taxon>Neoptera</taxon>
        <taxon>Endopterygota</taxon>
        <taxon>Diptera</taxon>
        <taxon>Nematocera</taxon>
        <taxon>Culicoidea</taxon>
        <taxon>Chaoboridae</taxon>
        <taxon>Corethrella</taxon>
    </lineage>
</organism>
<feature type="chain" id="PRO_5004659908" evidence="7">
    <location>
        <begin position="19"/>
        <end position="279"/>
    </location>
</feature>
<evidence type="ECO:0000313" key="9">
    <source>
        <dbReference type="EMBL" id="JAB59470.1"/>
    </source>
</evidence>
<dbReference type="SMART" id="SM00408">
    <property type="entry name" value="IGc2"/>
    <property type="match status" value="2"/>
</dbReference>
<evidence type="ECO:0000256" key="7">
    <source>
        <dbReference type="SAM" id="SignalP"/>
    </source>
</evidence>
<keyword evidence="5" id="KW-1015">Disulfide bond</keyword>
<dbReference type="InterPro" id="IPR013783">
    <property type="entry name" value="Ig-like_fold"/>
</dbReference>
<dbReference type="SMART" id="SM00409">
    <property type="entry name" value="IG"/>
    <property type="match status" value="2"/>
</dbReference>
<evidence type="ECO:0000256" key="3">
    <source>
        <dbReference type="ARBA" id="ARBA00022729"/>
    </source>
</evidence>
<name>U5EZP6_9DIPT</name>
<dbReference type="PROSITE" id="PS50835">
    <property type="entry name" value="IG_LIKE"/>
    <property type="match status" value="2"/>
</dbReference>
<dbReference type="GO" id="GO:0005886">
    <property type="term" value="C:plasma membrane"/>
    <property type="evidence" value="ECO:0007669"/>
    <property type="project" value="TreeGrafter"/>
</dbReference>